<dbReference type="EMBL" id="JASCZI010091943">
    <property type="protein sequence ID" value="MED6151542.1"/>
    <property type="molecule type" value="Genomic_DNA"/>
</dbReference>
<dbReference type="Proteomes" id="UP001341840">
    <property type="component" value="Unassembled WGS sequence"/>
</dbReference>
<sequence length="150" mass="16819">MKVFVTAILEGAIADGKASVAAEKEKNGELEMENAMVVVKYHEVVAVGGTSHHRCCRDLQNSGARMVERTRSFTRAPPLLSHGHCYMLRYRSSGLWNGAVFTEIRRCFQPRRCSSSPPELIEMPPKPRLGSSIIIPFSFHCITIEYHQSN</sequence>
<evidence type="ECO:0000313" key="2">
    <source>
        <dbReference type="Proteomes" id="UP001341840"/>
    </source>
</evidence>
<keyword evidence="2" id="KW-1185">Reference proteome</keyword>
<protein>
    <submittedName>
        <fullName evidence="1">Uncharacterized protein</fullName>
    </submittedName>
</protein>
<evidence type="ECO:0000313" key="1">
    <source>
        <dbReference type="EMBL" id="MED6151542.1"/>
    </source>
</evidence>
<name>A0ABU6TT23_9FABA</name>
<organism evidence="1 2">
    <name type="scientific">Stylosanthes scabra</name>
    <dbReference type="NCBI Taxonomy" id="79078"/>
    <lineage>
        <taxon>Eukaryota</taxon>
        <taxon>Viridiplantae</taxon>
        <taxon>Streptophyta</taxon>
        <taxon>Embryophyta</taxon>
        <taxon>Tracheophyta</taxon>
        <taxon>Spermatophyta</taxon>
        <taxon>Magnoliopsida</taxon>
        <taxon>eudicotyledons</taxon>
        <taxon>Gunneridae</taxon>
        <taxon>Pentapetalae</taxon>
        <taxon>rosids</taxon>
        <taxon>fabids</taxon>
        <taxon>Fabales</taxon>
        <taxon>Fabaceae</taxon>
        <taxon>Papilionoideae</taxon>
        <taxon>50 kb inversion clade</taxon>
        <taxon>dalbergioids sensu lato</taxon>
        <taxon>Dalbergieae</taxon>
        <taxon>Pterocarpus clade</taxon>
        <taxon>Stylosanthes</taxon>
    </lineage>
</organism>
<gene>
    <name evidence="1" type="ORF">PIB30_083506</name>
</gene>
<proteinExistence type="predicted"/>
<reference evidence="1 2" key="1">
    <citation type="journal article" date="2023" name="Plants (Basel)">
        <title>Bridging the Gap: Combining Genomics and Transcriptomics Approaches to Understand Stylosanthes scabra, an Orphan Legume from the Brazilian Caatinga.</title>
        <authorList>
            <person name="Ferreira-Neto J.R.C."/>
            <person name="da Silva M.D."/>
            <person name="Binneck E."/>
            <person name="de Melo N.F."/>
            <person name="da Silva R.H."/>
            <person name="de Melo A.L.T.M."/>
            <person name="Pandolfi V."/>
            <person name="Bustamante F.O."/>
            <person name="Brasileiro-Vidal A.C."/>
            <person name="Benko-Iseppon A.M."/>
        </authorList>
    </citation>
    <scope>NUCLEOTIDE SEQUENCE [LARGE SCALE GENOMIC DNA]</scope>
    <source>
        <tissue evidence="1">Leaves</tissue>
    </source>
</reference>
<comment type="caution">
    <text evidence="1">The sequence shown here is derived from an EMBL/GenBank/DDBJ whole genome shotgun (WGS) entry which is preliminary data.</text>
</comment>
<accession>A0ABU6TT23</accession>